<dbReference type="SMART" id="SM00575">
    <property type="entry name" value="ZnF_PMZ"/>
    <property type="match status" value="1"/>
</dbReference>
<dbReference type="InterPro" id="IPR006564">
    <property type="entry name" value="Znf_PMZ"/>
</dbReference>
<evidence type="ECO:0000256" key="4">
    <source>
        <dbReference type="PROSITE-ProRule" id="PRU00325"/>
    </source>
</evidence>
<feature type="compositionally biased region" description="Basic and acidic residues" evidence="6">
    <location>
        <begin position="1214"/>
        <end position="1226"/>
    </location>
</feature>
<dbReference type="Pfam" id="PF04195">
    <property type="entry name" value="Transposase_28"/>
    <property type="match status" value="1"/>
</dbReference>
<evidence type="ECO:0000256" key="5">
    <source>
        <dbReference type="SAM" id="Coils"/>
    </source>
</evidence>
<feature type="domain" description="SWIM-type" evidence="7">
    <location>
        <begin position="469"/>
        <end position="505"/>
    </location>
</feature>
<feature type="compositionally biased region" description="Polar residues" evidence="6">
    <location>
        <begin position="736"/>
        <end position="762"/>
    </location>
</feature>
<dbReference type="PANTHER" id="PTHR47718">
    <property type="entry name" value="OS01G0519700 PROTEIN"/>
    <property type="match status" value="1"/>
</dbReference>
<protein>
    <recommendedName>
        <fullName evidence="7">SWIM-type domain-containing protein</fullName>
    </recommendedName>
</protein>
<dbReference type="GO" id="GO:0008270">
    <property type="term" value="F:zinc ion binding"/>
    <property type="evidence" value="ECO:0007669"/>
    <property type="project" value="UniProtKB-KW"/>
</dbReference>
<evidence type="ECO:0000256" key="1">
    <source>
        <dbReference type="ARBA" id="ARBA00022723"/>
    </source>
</evidence>
<dbReference type="Pfam" id="PF04434">
    <property type="entry name" value="SWIM"/>
    <property type="match status" value="1"/>
</dbReference>
<evidence type="ECO:0000256" key="6">
    <source>
        <dbReference type="SAM" id="MobiDB-lite"/>
    </source>
</evidence>
<feature type="region of interest" description="Disordered" evidence="6">
    <location>
        <begin position="1214"/>
        <end position="1271"/>
    </location>
</feature>
<dbReference type="PROSITE" id="PS50966">
    <property type="entry name" value="ZF_SWIM"/>
    <property type="match status" value="1"/>
</dbReference>
<dbReference type="Pfam" id="PF03101">
    <property type="entry name" value="FAR1"/>
    <property type="match status" value="1"/>
</dbReference>
<dbReference type="InterPro" id="IPR004330">
    <property type="entry name" value="FAR1_DNA_bnd_dom"/>
</dbReference>
<feature type="region of interest" description="Disordered" evidence="6">
    <location>
        <begin position="1023"/>
        <end position="1055"/>
    </location>
</feature>
<organism evidence="8">
    <name type="scientific">Fagus sylvatica</name>
    <name type="common">Beechnut</name>
    <dbReference type="NCBI Taxonomy" id="28930"/>
    <lineage>
        <taxon>Eukaryota</taxon>
        <taxon>Viridiplantae</taxon>
        <taxon>Streptophyta</taxon>
        <taxon>Embryophyta</taxon>
        <taxon>Tracheophyta</taxon>
        <taxon>Spermatophyta</taxon>
        <taxon>Magnoliopsida</taxon>
        <taxon>eudicotyledons</taxon>
        <taxon>Gunneridae</taxon>
        <taxon>Pentapetalae</taxon>
        <taxon>rosids</taxon>
        <taxon>fabids</taxon>
        <taxon>Fagales</taxon>
        <taxon>Fagaceae</taxon>
        <taxon>Fagus</taxon>
    </lineage>
</organism>
<evidence type="ECO:0000256" key="3">
    <source>
        <dbReference type="ARBA" id="ARBA00022833"/>
    </source>
</evidence>
<dbReference type="InterPro" id="IPR007321">
    <property type="entry name" value="Transposase_28"/>
</dbReference>
<dbReference type="AlphaFoldDB" id="A0A2N9FG94"/>
<feature type="compositionally biased region" description="Pro residues" evidence="6">
    <location>
        <begin position="1262"/>
        <end position="1271"/>
    </location>
</feature>
<feature type="compositionally biased region" description="Low complexity" evidence="6">
    <location>
        <begin position="1229"/>
        <end position="1248"/>
    </location>
</feature>
<sequence length="1271" mass="142474">MDGVRSFGASNSFVEDLPQPVEGNMQDTPESVRNSVIEPRVGMEFDSLQQVIEFYKHYAYSKGFATMTRNSRKKKGFSETSYVNLKCNREGKYSSSVDDPSKKRSTIKNACEAGIKASMDIIDKKWRILSFIEDHNHDLSPSKSRHFAAFRHISTDTRRRLLINDNAGVRINSSIKASIVEAGGYENVTYNQRDVRNFLEKERRLKCKEGDRQALHDYFVRMQAKNSNFYHALDLDDELRVRNVFWVDARSRAAYESFNDVITFDTTYLTNKYDMSFAPFIGINHHGESIILGCGLLSSEDTDSFVWVFRQWLQSMCDIAPKAIITDQCQLAGLEAYQDIKHYLLKAVHDSMIVEKFEEKWNHTITSHHLKENECSTTLKVFVEQFEKAMRNKVEKEILSDFECFKGKLECSSSSPMEKQFQEAYTHEIFKRVRLEFAGRQGCIVNELVRGGDEVKYKIEDEACPGKLFEVRFSRSECLVSCVCRMFEFRGILCRHALFVLSQERVTVLPDRTEVVRSPMVVKRKGRLRMKRLKSSMEEAVSKPKKKRNTAASRNLAHFTSTTGVGGSAYGDCSTSNMVSIASSLVNGQTPRKETASVGSTTIDVAGKSVTAVSRAWGWKTCKTKKLIGKGHRRGERKCFICLLFMARGLPGVVGSEDMWSINNPSLGRPVVNQLGELSRGIPAMDEDWALDYWSCWLYPRDGRPSSGYLEGLPSLASGSVSDSLESSSPGERGSVSGSEYSGSPGRSSETIELSTSDSSSRGAILPVSGLDPNKSFVAEGVSSKFVDKDIKRLRTRYQISEDIVLRLPDEGEWACSSNGEDVVLYEDNLAAGLRLPFRPFERELLHRLGLAPSQLNPNAWRTTIGLQVLWKMASDGEYELTVDEFLSLYKLAYIPASPGIWAFTCHKGSPRLIPGLPNSNRSWKPKFFFLCGDSWEFSPDEVVGEDPCGIRRTWGIPVAAAFRRPSLSTRLKERLLRVAEYQKEKLVRLVDLLSPFTLAEWSLGPEPSPEVKKAIKAYRQRMTTRAERKRLREDKSSRKGGHQDKPLPSAKVKTPEKVHVYHEVPPSPVALKGRGVAPGDVVPTIYNSSSRAMDKVAKLYEKVDLEVYDLVDDMDLLRMSIHDSLKAAGPTFVLGNRLRLSRGELAKLKANLEEATAQAQAHKKAAEGLKAEKGSLRSQIKQLEADVKEEGRAHFCFGDGPRQRPWRKAVRMKREEDVVQSKERVATPSDVPSSAPDGPPGDDSAVGPIGGQAVSVDDQVDPPPAGDEVQ</sequence>
<feature type="region of interest" description="Disordered" evidence="6">
    <location>
        <begin position="1"/>
        <end position="31"/>
    </location>
</feature>
<keyword evidence="2 4" id="KW-0863">Zinc-finger</keyword>
<dbReference type="InterPro" id="IPR018289">
    <property type="entry name" value="MULE_transposase_dom"/>
</dbReference>
<name>A0A2N9FG94_FAGSY</name>
<gene>
    <name evidence="8" type="ORF">FSB_LOCUS14085</name>
</gene>
<accession>A0A2N9FG94</accession>
<evidence type="ECO:0000259" key="7">
    <source>
        <dbReference type="PROSITE" id="PS50966"/>
    </source>
</evidence>
<feature type="coiled-coil region" evidence="5">
    <location>
        <begin position="1139"/>
        <end position="1194"/>
    </location>
</feature>
<feature type="compositionally biased region" description="Basic and acidic residues" evidence="6">
    <location>
        <begin position="1025"/>
        <end position="1046"/>
    </location>
</feature>
<evidence type="ECO:0000313" key="8">
    <source>
        <dbReference type="EMBL" id="SPC86203.1"/>
    </source>
</evidence>
<dbReference type="Pfam" id="PF10551">
    <property type="entry name" value="MULE"/>
    <property type="match status" value="1"/>
</dbReference>
<dbReference type="PANTHER" id="PTHR47718:SF13">
    <property type="entry name" value="OS09G0290500 PROTEIN"/>
    <property type="match status" value="1"/>
</dbReference>
<keyword evidence="3" id="KW-0862">Zinc</keyword>
<reference evidence="8" key="1">
    <citation type="submission" date="2018-02" db="EMBL/GenBank/DDBJ databases">
        <authorList>
            <person name="Cohen D.B."/>
            <person name="Kent A.D."/>
        </authorList>
    </citation>
    <scope>NUCLEOTIDE SEQUENCE</scope>
</reference>
<keyword evidence="5" id="KW-0175">Coiled coil</keyword>
<proteinExistence type="predicted"/>
<evidence type="ECO:0000256" key="2">
    <source>
        <dbReference type="ARBA" id="ARBA00022771"/>
    </source>
</evidence>
<keyword evidence="1" id="KW-0479">Metal-binding</keyword>
<dbReference type="EMBL" id="OIVN01000835">
    <property type="protein sequence ID" value="SPC86203.1"/>
    <property type="molecule type" value="Genomic_DNA"/>
</dbReference>
<feature type="region of interest" description="Disordered" evidence="6">
    <location>
        <begin position="721"/>
        <end position="764"/>
    </location>
</feature>
<dbReference type="InterPro" id="IPR007527">
    <property type="entry name" value="Znf_SWIM"/>
</dbReference>